<keyword evidence="1" id="KW-0479">Metal-binding</keyword>
<dbReference type="SMART" id="SM00184">
    <property type="entry name" value="RING"/>
    <property type="match status" value="1"/>
</dbReference>
<feature type="domain" description="RING-type" evidence="3">
    <location>
        <begin position="20"/>
        <end position="67"/>
    </location>
</feature>
<evidence type="ECO:0000256" key="1">
    <source>
        <dbReference type="PROSITE-ProRule" id="PRU00175"/>
    </source>
</evidence>
<reference evidence="4 5" key="1">
    <citation type="journal article" date="2016" name="G3 (Bethesda)">
        <title>First Draft Assembly and Annotation of the Genome of a California Endemic Oak Quercus lobata Nee (Fagaceae).</title>
        <authorList>
            <person name="Sork V.L."/>
            <person name="Fitz-Gibbon S.T."/>
            <person name="Puiu D."/>
            <person name="Crepeau M."/>
            <person name="Gugger P.F."/>
            <person name="Sherman R."/>
            <person name="Stevens K."/>
            <person name="Langley C.H."/>
            <person name="Pellegrini M."/>
            <person name="Salzberg S.L."/>
        </authorList>
    </citation>
    <scope>NUCLEOTIDE SEQUENCE [LARGE SCALE GENOMIC DNA]</scope>
    <source>
        <strain evidence="4 5">cv. SW786</strain>
    </source>
</reference>
<dbReference type="InterPro" id="IPR013083">
    <property type="entry name" value="Znf_RING/FYVE/PHD"/>
</dbReference>
<keyword evidence="5" id="KW-1185">Reference proteome</keyword>
<dbReference type="Gramene" id="QL06p033484:mrna">
    <property type="protein sequence ID" value="QL06p033484:mrna"/>
    <property type="gene ID" value="QL06p033484"/>
</dbReference>
<dbReference type="Gene3D" id="3.30.40.10">
    <property type="entry name" value="Zinc/RING finger domain, C3HC4 (zinc finger)"/>
    <property type="match status" value="1"/>
</dbReference>
<dbReference type="Pfam" id="PF12776">
    <property type="entry name" value="Myb_DNA-bind_3"/>
    <property type="match status" value="1"/>
</dbReference>
<keyword evidence="1" id="KW-0863">Zinc-finger</keyword>
<evidence type="ECO:0000313" key="4">
    <source>
        <dbReference type="EnsemblPlants" id="QL06p033484:mrna"/>
    </source>
</evidence>
<dbReference type="InParanoid" id="A0A7N2R6L1"/>
<dbReference type="Proteomes" id="UP000594261">
    <property type="component" value="Chromosome 6"/>
</dbReference>
<evidence type="ECO:0000313" key="5">
    <source>
        <dbReference type="Proteomes" id="UP000594261"/>
    </source>
</evidence>
<dbReference type="PROSITE" id="PS50089">
    <property type="entry name" value="ZF_RING_2"/>
    <property type="match status" value="1"/>
</dbReference>
<accession>A0A7N2R6L1</accession>
<feature type="region of interest" description="Disordered" evidence="2">
    <location>
        <begin position="314"/>
        <end position="333"/>
    </location>
</feature>
<dbReference type="InterPro" id="IPR001841">
    <property type="entry name" value="Znf_RING"/>
</dbReference>
<dbReference type="EnsemblPlants" id="QL06p033484:mrna">
    <property type="protein sequence ID" value="QL06p033484:mrna"/>
    <property type="gene ID" value="QL06p033484"/>
</dbReference>
<sequence>MVTKNERDMVGGKSIVKTICSICFEDLKPLAQDLQAISVCGHVFHEPCLQHWFKHCLRRRRYSCPVCMQKCSAKNVSRLYFQSVEDSNNSVLAKNEKDPQDLRCQIQRLEDKVDGLSSLFKFQGKDLKTGIDNQTNQEQSEDVWFSPNWAPHLEKIFVELLIEEMNYHPDVCVSDFNEEAWDHVCKEFNHRTGLNYDKMELKKRLAVLRKRYSIVKPLYNHGNFGRNYRRKMMDVDDLVWKEYVQVHPEIAPYRKWGCPIYEELCKIFTKPMVTGKQAIVIGGDRSGRNYLARSRENVDDIVLHGCNKRQSPQLLGSGPNKKYHKGTENSREINSVLKSNGTATPQTNDPYSESHCVAVLNGMQDVDCSTYSVACYLFQHPTWRKTFISTKSEKRLTWLKAMLPSVP</sequence>
<dbReference type="EMBL" id="LRBV02000006">
    <property type="status" value="NOT_ANNOTATED_CDS"/>
    <property type="molecule type" value="Genomic_DNA"/>
</dbReference>
<dbReference type="CDD" id="cd16448">
    <property type="entry name" value="RING-H2"/>
    <property type="match status" value="1"/>
</dbReference>
<reference evidence="4" key="2">
    <citation type="submission" date="2021-01" db="UniProtKB">
        <authorList>
            <consortium name="EnsemblPlants"/>
        </authorList>
    </citation>
    <scope>IDENTIFICATION</scope>
</reference>
<dbReference type="Pfam" id="PF13639">
    <property type="entry name" value="zf-RING_2"/>
    <property type="match status" value="1"/>
</dbReference>
<keyword evidence="1" id="KW-0862">Zinc</keyword>
<dbReference type="InterPro" id="IPR045026">
    <property type="entry name" value="LIMYB"/>
</dbReference>
<dbReference type="PANTHER" id="PTHR47584">
    <property type="match status" value="1"/>
</dbReference>
<dbReference type="SUPFAM" id="SSF57850">
    <property type="entry name" value="RING/U-box"/>
    <property type="match status" value="1"/>
</dbReference>
<name>A0A7N2R6L1_QUELO</name>
<proteinExistence type="predicted"/>
<dbReference type="GO" id="GO:0008270">
    <property type="term" value="F:zinc ion binding"/>
    <property type="evidence" value="ECO:0007669"/>
    <property type="project" value="UniProtKB-KW"/>
</dbReference>
<dbReference type="PANTHER" id="PTHR47584:SF18">
    <property type="entry name" value="MYB_SANT-LIKE DOMAIN-CONTAINING PROTEIN"/>
    <property type="match status" value="1"/>
</dbReference>
<dbReference type="AlphaFoldDB" id="A0A7N2R6L1"/>
<evidence type="ECO:0000259" key="3">
    <source>
        <dbReference type="PROSITE" id="PS50089"/>
    </source>
</evidence>
<organism evidence="4 5">
    <name type="scientific">Quercus lobata</name>
    <name type="common">Valley oak</name>
    <dbReference type="NCBI Taxonomy" id="97700"/>
    <lineage>
        <taxon>Eukaryota</taxon>
        <taxon>Viridiplantae</taxon>
        <taxon>Streptophyta</taxon>
        <taxon>Embryophyta</taxon>
        <taxon>Tracheophyta</taxon>
        <taxon>Spermatophyta</taxon>
        <taxon>Magnoliopsida</taxon>
        <taxon>eudicotyledons</taxon>
        <taxon>Gunneridae</taxon>
        <taxon>Pentapetalae</taxon>
        <taxon>rosids</taxon>
        <taxon>fabids</taxon>
        <taxon>Fagales</taxon>
        <taxon>Fagaceae</taxon>
        <taxon>Quercus</taxon>
    </lineage>
</organism>
<dbReference type="InterPro" id="IPR024752">
    <property type="entry name" value="Myb/SANT-like_dom"/>
</dbReference>
<protein>
    <recommendedName>
        <fullName evidence="3">RING-type domain-containing protein</fullName>
    </recommendedName>
</protein>
<evidence type="ECO:0000256" key="2">
    <source>
        <dbReference type="SAM" id="MobiDB-lite"/>
    </source>
</evidence>